<dbReference type="AlphaFoldDB" id="A0A7M2TDC2"/>
<sequence length="133" mass="14763">MAYELNFLLTRLVGFRLYSVQFVLDYVQLRFDGPTDDMPVLTCDVLPTVKLSGQRFSPTEAGWTDALRGLISQIVTATHEETGIGVAVDFVTGSIELHPAESELVGPEIATLNGFVDHSWMTWRPGEDAFKDL</sequence>
<dbReference type="Proteomes" id="UP000594008">
    <property type="component" value="Chromosome"/>
</dbReference>
<keyword evidence="2" id="KW-1185">Reference proteome</keyword>
<dbReference type="KEGG" id="schf:IPT68_13115"/>
<dbReference type="EMBL" id="CP063374">
    <property type="protein sequence ID" value="QOV46736.1"/>
    <property type="molecule type" value="Genomic_DNA"/>
</dbReference>
<organism evidence="1 2">
    <name type="scientific">Streptomyces chromofuscus</name>
    <dbReference type="NCBI Taxonomy" id="42881"/>
    <lineage>
        <taxon>Bacteria</taxon>
        <taxon>Bacillati</taxon>
        <taxon>Actinomycetota</taxon>
        <taxon>Actinomycetes</taxon>
        <taxon>Kitasatosporales</taxon>
        <taxon>Streptomycetaceae</taxon>
        <taxon>Streptomyces</taxon>
    </lineage>
</organism>
<dbReference type="RefSeq" id="WP_189702000.1">
    <property type="nucleotide sequence ID" value="NZ_BMTA01000035.1"/>
</dbReference>
<reference evidence="1 2" key="1">
    <citation type="submission" date="2020-10" db="EMBL/GenBank/DDBJ databases">
        <title>Streptomyces chromofuscus complate genome analysis.</title>
        <authorList>
            <person name="Anwar N."/>
        </authorList>
    </citation>
    <scope>NUCLEOTIDE SEQUENCE [LARGE SCALE GENOMIC DNA]</scope>
    <source>
        <strain evidence="1 2">DSM 40273</strain>
    </source>
</reference>
<evidence type="ECO:0000313" key="2">
    <source>
        <dbReference type="Proteomes" id="UP000594008"/>
    </source>
</evidence>
<protein>
    <submittedName>
        <fullName evidence="1">Uncharacterized protein</fullName>
    </submittedName>
</protein>
<evidence type="ECO:0000313" key="1">
    <source>
        <dbReference type="EMBL" id="QOV46736.1"/>
    </source>
</evidence>
<proteinExistence type="predicted"/>
<name>A0A7M2TDC2_STRCW</name>
<gene>
    <name evidence="1" type="ORF">IPT68_13115</name>
</gene>
<accession>A0A7M2TDC2</accession>